<evidence type="ECO:0008006" key="3">
    <source>
        <dbReference type="Google" id="ProtNLM"/>
    </source>
</evidence>
<evidence type="ECO:0000313" key="2">
    <source>
        <dbReference type="Proteomes" id="UP001059610"/>
    </source>
</evidence>
<reference evidence="1" key="1">
    <citation type="submission" date="2022-06" db="EMBL/GenBank/DDBJ databases">
        <title>Draft genome sequences of Pragia fontium str. JCM24417.</title>
        <authorList>
            <person name="Wakabayashi Y."/>
            <person name="Kojima K."/>
        </authorList>
    </citation>
    <scope>NUCLEOTIDE SEQUENCE</scope>
    <source>
        <strain evidence="1">JCM 24417</strain>
    </source>
</reference>
<name>A0ABQ5LJU9_9GAMM</name>
<protein>
    <recommendedName>
        <fullName evidence="3">SH3 domain-containing protein</fullName>
    </recommendedName>
</protein>
<dbReference type="RefSeq" id="WP_114986921.1">
    <property type="nucleotide sequence ID" value="NZ_BRLJ01000007.1"/>
</dbReference>
<dbReference type="Proteomes" id="UP001059610">
    <property type="component" value="Unassembled WGS sequence"/>
</dbReference>
<accession>A0ABQ5LJU9</accession>
<dbReference type="EMBL" id="BRLJ01000007">
    <property type="protein sequence ID" value="GKX63898.1"/>
    <property type="molecule type" value="Genomic_DNA"/>
</dbReference>
<gene>
    <name evidence="1" type="ORF">SOASR032_24670</name>
</gene>
<organism evidence="1 2">
    <name type="scientific">Pragia fontium</name>
    <dbReference type="NCBI Taxonomy" id="82985"/>
    <lineage>
        <taxon>Bacteria</taxon>
        <taxon>Pseudomonadati</taxon>
        <taxon>Pseudomonadota</taxon>
        <taxon>Gammaproteobacteria</taxon>
        <taxon>Enterobacterales</taxon>
        <taxon>Budviciaceae</taxon>
        <taxon>Pragia</taxon>
    </lineage>
</organism>
<evidence type="ECO:0000313" key="1">
    <source>
        <dbReference type="EMBL" id="GKX63898.1"/>
    </source>
</evidence>
<sequence length="297" mass="33702">MINKINIFCWLVILFPFSCELLADKTLVAPNGNEIIFSESLSGKNIDKDAWGRIFFAKGNRKIDISLDKHIFTKSQGGRYYTYSNDNVISPTGNYIIINSIYGSMYPTQSGGEKYVDRAYCSIVDMNTGCVVSDRDGEVCGYSWDRNKDLIVSSYHDSFDFLSSKMAVNKSGVNSDWSAQDIKNLTLCDSPNRSNIGAYYLLISKFKKGSDQQKIIKNTIVDWTNDLVNEATVLDKTYLYIEPKENKKSKMYLLKSDKVKVISLSDDNQWVFISYISNGSNPILAWVSKNYLSDFSR</sequence>
<comment type="caution">
    <text evidence="1">The sequence shown here is derived from an EMBL/GenBank/DDBJ whole genome shotgun (WGS) entry which is preliminary data.</text>
</comment>
<keyword evidence="2" id="KW-1185">Reference proteome</keyword>
<proteinExistence type="predicted"/>